<keyword evidence="3" id="KW-1185">Reference proteome</keyword>
<dbReference type="Proteomes" id="UP001156703">
    <property type="component" value="Unassembled WGS sequence"/>
</dbReference>
<comment type="caution">
    <text evidence="2">The sequence shown here is derived from an EMBL/GenBank/DDBJ whole genome shotgun (WGS) entry which is preliminary data.</text>
</comment>
<protein>
    <submittedName>
        <fullName evidence="2">Uncharacterized protein</fullName>
    </submittedName>
</protein>
<name>A0ABQ5ZA38_9SPHN</name>
<proteinExistence type="predicted"/>
<evidence type="ECO:0000256" key="1">
    <source>
        <dbReference type="SAM" id="SignalP"/>
    </source>
</evidence>
<sequence>MLILFLAASLAQSAPAEPIANAARAFSGCIRGKLATAPAELSPEAAADALIGQCGAEKAGLDAAFASILEKVPDAEKAAAQKEYDDGIAEGRQGVIDAITTLRANAAAAAKGQPMGR</sequence>
<reference evidence="3" key="1">
    <citation type="journal article" date="2019" name="Int. J. Syst. Evol. Microbiol.">
        <title>The Global Catalogue of Microorganisms (GCM) 10K type strain sequencing project: providing services to taxonomists for standard genome sequencing and annotation.</title>
        <authorList>
            <consortium name="The Broad Institute Genomics Platform"/>
            <consortium name="The Broad Institute Genome Sequencing Center for Infectious Disease"/>
            <person name="Wu L."/>
            <person name="Ma J."/>
        </authorList>
    </citation>
    <scope>NUCLEOTIDE SEQUENCE [LARGE SCALE GENOMIC DNA]</scope>
    <source>
        <strain evidence="3">NBRC 102146</strain>
    </source>
</reference>
<feature type="chain" id="PRO_5046345931" evidence="1">
    <location>
        <begin position="17"/>
        <end position="117"/>
    </location>
</feature>
<evidence type="ECO:0000313" key="3">
    <source>
        <dbReference type="Proteomes" id="UP001156703"/>
    </source>
</evidence>
<feature type="signal peptide" evidence="1">
    <location>
        <begin position="1"/>
        <end position="16"/>
    </location>
</feature>
<dbReference type="EMBL" id="BSOO01000009">
    <property type="protein sequence ID" value="GLR47467.1"/>
    <property type="molecule type" value="Genomic_DNA"/>
</dbReference>
<gene>
    <name evidence="2" type="ORF">GCM10007925_11790</name>
</gene>
<dbReference type="RefSeq" id="WP_029941187.1">
    <property type="nucleotide sequence ID" value="NZ_BSOO01000009.1"/>
</dbReference>
<keyword evidence="1" id="KW-0732">Signal</keyword>
<accession>A0ABQ5ZA38</accession>
<evidence type="ECO:0000313" key="2">
    <source>
        <dbReference type="EMBL" id="GLR47467.1"/>
    </source>
</evidence>
<organism evidence="2 3">
    <name type="scientific">Sphingomonas astaxanthinifaciens DSM 22298</name>
    <dbReference type="NCBI Taxonomy" id="1123267"/>
    <lineage>
        <taxon>Bacteria</taxon>
        <taxon>Pseudomonadati</taxon>
        <taxon>Pseudomonadota</taxon>
        <taxon>Alphaproteobacteria</taxon>
        <taxon>Sphingomonadales</taxon>
        <taxon>Sphingomonadaceae</taxon>
        <taxon>Sphingomonas</taxon>
    </lineage>
</organism>